<dbReference type="InterPro" id="IPR024763">
    <property type="entry name" value="VPS11_C"/>
</dbReference>
<evidence type="ECO:0000313" key="14">
    <source>
        <dbReference type="Proteomes" id="UP000037122"/>
    </source>
</evidence>
<evidence type="ECO:0000313" key="13">
    <source>
        <dbReference type="EMBL" id="KND97486.1"/>
    </source>
</evidence>
<dbReference type="SUPFAM" id="SSF57850">
    <property type="entry name" value="RING/U-box"/>
    <property type="match status" value="1"/>
</dbReference>
<dbReference type="PANTHER" id="PTHR23323">
    <property type="entry name" value="VACUOLAR PROTEIN SORTING-ASSOCIATED PROTEIN"/>
    <property type="match status" value="1"/>
</dbReference>
<keyword evidence="5" id="KW-0862">Zinc</keyword>
<dbReference type="PROSITE" id="PS50089">
    <property type="entry name" value="ZF_RING_2"/>
    <property type="match status" value="1"/>
</dbReference>
<comment type="subunit">
    <text evidence="9">Component of the homotypic vacuole fusion and vacuole protein sorting (HOPS) complex. Component of the class C core vacuole/endosome tethering (CORVET) complex.</text>
</comment>
<evidence type="ECO:0000256" key="10">
    <source>
        <dbReference type="PROSITE-ProRule" id="PRU00175"/>
    </source>
</evidence>
<dbReference type="GO" id="GO:0061630">
    <property type="term" value="F:ubiquitin protein ligase activity"/>
    <property type="evidence" value="ECO:0007669"/>
    <property type="project" value="UniProtKB-EC"/>
</dbReference>
<dbReference type="Proteomes" id="UP000037122">
    <property type="component" value="Unassembled WGS sequence"/>
</dbReference>
<evidence type="ECO:0000256" key="11">
    <source>
        <dbReference type="PROSITE-ProRule" id="PRU01006"/>
    </source>
</evidence>
<evidence type="ECO:0000256" key="8">
    <source>
        <dbReference type="ARBA" id="ARBA00029433"/>
    </source>
</evidence>
<sequence>MSLPSTWRQFQLFDFLPIRDPNYQLEFPLFSDPSLSSITATLSYIVFAYQNAYIRLLDKLLLELVMLFCAYNLDYKITFMKPLLNLNLLVTLAESQGLPAIIKVWDLHKITQLSGSTINDDDAMKHKFVTQVQVLEGDNSYPISCFAFNDTLTCLALGYTNGKIILVRGDMLRDRGAKQRVIYESNDPITGVFFNRFEEIIYVTTILQVLTLLTTGRNQGKPHRVLSKSEGADLGCSDLEYRTLKLITGNSEALKYYNHVSRSSVINFNVPKRKILRLFKDYLLIVCPIEEASSEDNNQSTNKTLTRLLILDLKNMHISFSLTIPNLTISHVFSSNNDNNVFLLSTDGVLYKLHEKAINQQLETIIQRELFGIALNLAHQNNLDDQTNLRINRLYGDFLYKKGDYDGAIEKYMLCLPLFKKGDKTKVDATDDDNLDDFIVKVLMDFKQVSNVRNMTKFLAELHKLNLADSDHVTLLLCCYCKLDMVKEIDSFIKEMDVDGTTQSESRIDYEKLNYALFINLFKECGYYSQVTRLLLKLNRPYTIVDIHMNELNQYDECINYIRTLPIDEILRILIDFLQTLLQNKPMETTELLINVFTGQYKPDKRQDVFENSERVQPDAQNEEPKPKISSYEAFIRYLSGTSIGNGSVSESGNDEPTYQPPRPSLVFHCFIGHEREFVVFLEACLETFDKYQGNVNDKKDLLVTLFEIYLSMSSKDSADAGSWKAKAKELLMNNGDLIDKSKALVISYMYNFTEGETVINELTENFEEASFQSCQMLDDVQGCLNIVRKYGERKPKLYKLMIKYLGASKEGIKLVSNKEFLFLLERIKHHRLLSPLETIKALSGNPHATVGMVRDYLIDHFEQTQKQIKNNDKLIDSYEHESTMNSLALTELTTDAMVVKNSKCNGCELRLEFPVIYFKCKHAYHQRCLNENIYIPETTDNGNNDPKCPLCVNEISSLELARERQLRVKEETEIFKQQLDESNDKFKVICDYIGKGAME</sequence>
<dbReference type="GO" id="GO:0007033">
    <property type="term" value="P:vacuole organization"/>
    <property type="evidence" value="ECO:0007669"/>
    <property type="project" value="TreeGrafter"/>
</dbReference>
<dbReference type="GO" id="GO:0007032">
    <property type="term" value="P:endosome organization"/>
    <property type="evidence" value="ECO:0007669"/>
    <property type="project" value="TreeGrafter"/>
</dbReference>
<dbReference type="VEuPathDB" id="FungiDB:CJJ09_005405"/>
<dbReference type="AlphaFoldDB" id="A0A0L0NTJ5"/>
<dbReference type="CDD" id="cd16688">
    <property type="entry name" value="RING-H2_Vps11"/>
    <property type="match status" value="1"/>
</dbReference>
<dbReference type="PIRSF" id="PIRSF007860">
    <property type="entry name" value="VPS11"/>
    <property type="match status" value="1"/>
</dbReference>
<comment type="similarity">
    <text evidence="1 9">Belongs to the VPS11 family.</text>
</comment>
<dbReference type="Pfam" id="PF17122">
    <property type="entry name" value="zf-C3H2C3"/>
    <property type="match status" value="1"/>
</dbReference>
<dbReference type="InterPro" id="IPR057307">
    <property type="entry name" value="PEP5_VPS11_N"/>
</dbReference>
<dbReference type="EMBL" id="LGST01000041">
    <property type="protein sequence ID" value="KND97486.1"/>
    <property type="molecule type" value="Genomic_DNA"/>
</dbReference>
<dbReference type="InterPro" id="IPR013083">
    <property type="entry name" value="Znf_RING/FYVE/PHD"/>
</dbReference>
<evidence type="ECO:0000256" key="7">
    <source>
        <dbReference type="ARBA" id="ARBA00023136"/>
    </source>
</evidence>
<dbReference type="VEuPathDB" id="FungiDB:CJI96_0004874"/>
<dbReference type="Pfam" id="PF12451">
    <property type="entry name" value="VPS11_C"/>
    <property type="match status" value="1"/>
</dbReference>
<evidence type="ECO:0000259" key="12">
    <source>
        <dbReference type="PROSITE" id="PS50089"/>
    </source>
</evidence>
<evidence type="ECO:0000256" key="3">
    <source>
        <dbReference type="ARBA" id="ARBA00022723"/>
    </source>
</evidence>
<dbReference type="Pfam" id="PF23356">
    <property type="entry name" value="TPR_PEP5_VPS11"/>
    <property type="match status" value="1"/>
</dbReference>
<dbReference type="GO" id="GO:0008270">
    <property type="term" value="F:zinc ion binding"/>
    <property type="evidence" value="ECO:0007669"/>
    <property type="project" value="UniProtKB-KW"/>
</dbReference>
<evidence type="ECO:0000256" key="9">
    <source>
        <dbReference type="PIRNR" id="PIRNR007860"/>
    </source>
</evidence>
<dbReference type="VEuPathDB" id="FungiDB:B9J08_002313"/>
<keyword evidence="9" id="KW-0833">Ubl conjugation pathway</keyword>
<comment type="catalytic activity">
    <reaction evidence="9">
        <text>S-ubiquitinyl-[E2 ubiquitin-conjugating enzyme]-L-cysteine + [acceptor protein]-L-lysine = [E2 ubiquitin-conjugating enzyme]-L-cysteine + N(6)-ubiquitinyl-[acceptor protein]-L-lysine.</text>
        <dbReference type="EC" id="2.3.2.27"/>
    </reaction>
</comment>
<keyword evidence="2 9" id="KW-0813">Transport</keyword>
<dbReference type="EC" id="2.3.2.27" evidence="9"/>
<dbReference type="InterPro" id="IPR016528">
    <property type="entry name" value="VPS11"/>
</dbReference>
<accession>A0A0L0NTJ5</accession>
<evidence type="ECO:0000256" key="1">
    <source>
        <dbReference type="ARBA" id="ARBA00007070"/>
    </source>
</evidence>
<dbReference type="VEuPathDB" id="FungiDB:CJJ07_005181"/>
<reference evidence="14" key="1">
    <citation type="journal article" date="2015" name="BMC Genomics">
        <title>Draft genome of a commonly misdiagnosed multidrug resistant pathogen Candida auris.</title>
        <authorList>
            <person name="Chatterjee S."/>
            <person name="Alampalli S.V."/>
            <person name="Nageshan R.K."/>
            <person name="Chettiar S.T."/>
            <person name="Joshi S."/>
            <person name="Tatu U.S."/>
        </authorList>
    </citation>
    <scope>NUCLEOTIDE SEQUENCE [LARGE SCALE GENOMIC DNA]</scope>
    <source>
        <strain evidence="14">6684</strain>
    </source>
</reference>
<comment type="caution">
    <text evidence="13">The sequence shown here is derived from an EMBL/GenBank/DDBJ whole genome shotgun (WGS) entry which is preliminary data.</text>
</comment>
<organism evidence="13 14">
    <name type="scientific">Candidozyma auris</name>
    <name type="common">Yeast</name>
    <name type="synonym">Candida auris</name>
    <dbReference type="NCBI Taxonomy" id="498019"/>
    <lineage>
        <taxon>Eukaryota</taxon>
        <taxon>Fungi</taxon>
        <taxon>Dikarya</taxon>
        <taxon>Ascomycota</taxon>
        <taxon>Saccharomycotina</taxon>
        <taxon>Pichiomycetes</taxon>
        <taxon>Metschnikowiaceae</taxon>
        <taxon>Candidozyma</taxon>
    </lineage>
</organism>
<protein>
    <recommendedName>
        <fullName evidence="9">E3 ubiquitin-protein ligase PEP5</fullName>
        <ecNumber evidence="9">2.3.2.27</ecNumber>
    </recommendedName>
</protein>
<evidence type="ECO:0000256" key="6">
    <source>
        <dbReference type="ARBA" id="ARBA00022927"/>
    </source>
</evidence>
<gene>
    <name evidence="13" type="ORF">QG37_05875</name>
</gene>
<name>A0A0L0NTJ5_CANAR</name>
<evidence type="ECO:0000256" key="4">
    <source>
        <dbReference type="ARBA" id="ARBA00022771"/>
    </source>
</evidence>
<evidence type="ECO:0000256" key="5">
    <source>
        <dbReference type="ARBA" id="ARBA00022833"/>
    </source>
</evidence>
<dbReference type="GO" id="GO:0030674">
    <property type="term" value="F:protein-macromolecule adaptor activity"/>
    <property type="evidence" value="ECO:0007669"/>
    <property type="project" value="TreeGrafter"/>
</dbReference>
<dbReference type="InterPro" id="IPR001841">
    <property type="entry name" value="Znf_RING"/>
</dbReference>
<feature type="domain" description="RING-type" evidence="12">
    <location>
        <begin position="905"/>
        <end position="952"/>
    </location>
</feature>
<dbReference type="GO" id="GO:0006904">
    <property type="term" value="P:vesicle docking involved in exocytosis"/>
    <property type="evidence" value="ECO:0007669"/>
    <property type="project" value="TreeGrafter"/>
</dbReference>
<dbReference type="GO" id="GO:0048284">
    <property type="term" value="P:organelle fusion"/>
    <property type="evidence" value="ECO:0007669"/>
    <property type="project" value="TreeGrafter"/>
</dbReference>
<dbReference type="VEuPathDB" id="FungiDB:QG37_05875"/>
<dbReference type="GO" id="GO:0006886">
    <property type="term" value="P:intracellular protein transport"/>
    <property type="evidence" value="ECO:0007669"/>
    <property type="project" value="UniProtKB-UniRule"/>
</dbReference>
<keyword evidence="9" id="KW-0808">Transferase</keyword>
<dbReference type="InterPro" id="IPR057308">
    <property type="entry name" value="CHCR_PEP5_VPS11"/>
</dbReference>
<proteinExistence type="inferred from homology"/>
<dbReference type="Gene3D" id="3.30.40.10">
    <property type="entry name" value="Zinc/RING finger domain, C3HC4 (zinc finger)"/>
    <property type="match status" value="1"/>
</dbReference>
<feature type="repeat" description="CHCR" evidence="11">
    <location>
        <begin position="427"/>
        <end position="590"/>
    </location>
</feature>
<keyword evidence="3" id="KW-0479">Metal-binding</keyword>
<keyword evidence="7 9" id="KW-0472">Membrane</keyword>
<dbReference type="InterPro" id="IPR036322">
    <property type="entry name" value="WD40_repeat_dom_sf"/>
</dbReference>
<comment type="subcellular location">
    <subcellularLocation>
        <location evidence="8">Endomembrane system</location>
        <topology evidence="8">Peripheral membrane protein</topology>
        <orientation evidence="8">Cytoplasmic side</orientation>
    </subcellularLocation>
    <subcellularLocation>
        <location evidence="9">Vacuole membrane</location>
        <topology evidence="9">Peripheral membrane protein</topology>
        <orientation evidence="9">Cytoplasmic side</orientation>
    </subcellularLocation>
</comment>
<dbReference type="GO" id="GO:0033263">
    <property type="term" value="C:CORVET complex"/>
    <property type="evidence" value="ECO:0007669"/>
    <property type="project" value="UniProtKB-UniRule"/>
</dbReference>
<evidence type="ECO:0000256" key="2">
    <source>
        <dbReference type="ARBA" id="ARBA00022448"/>
    </source>
</evidence>
<keyword evidence="6 9" id="KW-0653">Protein transport</keyword>
<dbReference type="GO" id="GO:0000329">
    <property type="term" value="C:fungal-type vacuole membrane"/>
    <property type="evidence" value="ECO:0007669"/>
    <property type="project" value="UniProtKB-UniRule"/>
</dbReference>
<dbReference type="SUPFAM" id="SSF50978">
    <property type="entry name" value="WD40 repeat-like"/>
    <property type="match status" value="1"/>
</dbReference>
<dbReference type="PANTHER" id="PTHR23323:SF24">
    <property type="entry name" value="VACUOLAR PROTEIN SORTING-ASSOCIATED PROTEIN 11 HOMOLOG"/>
    <property type="match status" value="1"/>
</dbReference>
<dbReference type="InterPro" id="IPR000547">
    <property type="entry name" value="Clathrin_H-chain/VPS_repeat"/>
</dbReference>
<dbReference type="VEuPathDB" id="FungiDB:CJI97_001856"/>
<dbReference type="PROSITE" id="PS50236">
    <property type="entry name" value="CHCR"/>
    <property type="match status" value="1"/>
</dbReference>
<dbReference type="GO" id="GO:0030897">
    <property type="term" value="C:HOPS complex"/>
    <property type="evidence" value="ECO:0007669"/>
    <property type="project" value="UniProtKB-UniRule"/>
</dbReference>
<keyword evidence="9" id="KW-0926">Vacuole</keyword>
<keyword evidence="4 10" id="KW-0863">Zinc-finger</keyword>
<dbReference type="Pfam" id="PF23341">
    <property type="entry name" value="PEP5_VPS11_N"/>
    <property type="match status" value="1"/>
</dbReference>